<evidence type="ECO:0000256" key="1">
    <source>
        <dbReference type="SAM" id="Coils"/>
    </source>
</evidence>
<proteinExistence type="predicted"/>
<reference evidence="2" key="1">
    <citation type="journal article" date="2020" name="Nature">
        <title>Giant virus diversity and host interactions through global metagenomics.</title>
        <authorList>
            <person name="Schulz F."/>
            <person name="Roux S."/>
            <person name="Paez-Espino D."/>
            <person name="Jungbluth S."/>
            <person name="Walsh D.A."/>
            <person name="Denef V.J."/>
            <person name="McMahon K.D."/>
            <person name="Konstantinidis K.T."/>
            <person name="Eloe-Fadrosh E.A."/>
            <person name="Kyrpides N.C."/>
            <person name="Woyke T."/>
        </authorList>
    </citation>
    <scope>NUCLEOTIDE SEQUENCE</scope>
    <source>
        <strain evidence="2">GVMAG-M-3300020523-10</strain>
    </source>
</reference>
<dbReference type="EMBL" id="MN739379">
    <property type="protein sequence ID" value="QHT01674.1"/>
    <property type="molecule type" value="Genomic_DNA"/>
</dbReference>
<sequence length="259" mass="29598">MPHIINENEREDAALQQIASLRRRRALARNTQALARRSRELLRERNEVTTQLEKLKSELITVNASKMALEAETATIRRRAETASQRVTQGRTLATREQVQGNIGDTHRSARSAYDTYRAANPNDTDVIGQLYSDYIAIGSAIHANSQERVIPLVNESNRVISTLLAAEESLSDLTSRQTTLRREIDELEARLMLLNRQSNELNRARGKKRRHKKGTKVKRGGAWTLKYKRSINCMRPKGFSQKQYCKYGSKSKTSKKYK</sequence>
<name>A0A6C0CDN5_9ZZZZ</name>
<keyword evidence="1" id="KW-0175">Coiled coil</keyword>
<evidence type="ECO:0000313" key="2">
    <source>
        <dbReference type="EMBL" id="QHT01674.1"/>
    </source>
</evidence>
<dbReference type="AlphaFoldDB" id="A0A6C0CDN5"/>
<organism evidence="2">
    <name type="scientific">viral metagenome</name>
    <dbReference type="NCBI Taxonomy" id="1070528"/>
    <lineage>
        <taxon>unclassified sequences</taxon>
        <taxon>metagenomes</taxon>
        <taxon>organismal metagenomes</taxon>
    </lineage>
</organism>
<accession>A0A6C0CDN5</accession>
<feature type="coiled-coil region" evidence="1">
    <location>
        <begin position="38"/>
        <end position="72"/>
    </location>
</feature>
<protein>
    <submittedName>
        <fullName evidence="2">Uncharacterized protein</fullName>
    </submittedName>
</protein>
<feature type="coiled-coil region" evidence="1">
    <location>
        <begin position="171"/>
        <end position="205"/>
    </location>
</feature>